<name>A0AB38A539_9ACTN</name>
<dbReference type="AlphaFoldDB" id="A0AB38A539"/>
<keyword evidence="2" id="KW-0812">Transmembrane</keyword>
<reference evidence="3 4" key="1">
    <citation type="submission" date="2016-10" db="EMBL/GenBank/DDBJ databases">
        <authorList>
            <person name="Varghese N."/>
            <person name="Submissions S."/>
        </authorList>
    </citation>
    <scope>NUCLEOTIDE SEQUENCE [LARGE SCALE GENOMIC DNA]</scope>
    <source>
        <strain evidence="3 4">DSM 20586</strain>
    </source>
</reference>
<keyword evidence="2" id="KW-1133">Transmembrane helix</keyword>
<sequence length="87" mass="10107">MIASGIAALFRFYEFLILAWCIFSWFPQRCEWFQDLCVVLDKLVAPYMNLFRRFIPPIGGIDFSPIVGLIVLQLLARFVVNFFVGIL</sequence>
<feature type="transmembrane region" description="Helical" evidence="2">
    <location>
        <begin position="63"/>
        <end position="84"/>
    </location>
</feature>
<evidence type="ECO:0000313" key="4">
    <source>
        <dbReference type="Proteomes" id="UP000183687"/>
    </source>
</evidence>
<feature type="transmembrane region" description="Helical" evidence="2">
    <location>
        <begin position="7"/>
        <end position="26"/>
    </location>
</feature>
<dbReference type="PANTHER" id="PTHR33219">
    <property type="entry name" value="YLMG HOMOLOG PROTEIN 2, CHLOROPLASTIC"/>
    <property type="match status" value="1"/>
</dbReference>
<comment type="caution">
    <text evidence="3">The sequence shown here is derived from an EMBL/GenBank/DDBJ whole genome shotgun (WGS) entry which is preliminary data.</text>
</comment>
<dbReference type="Proteomes" id="UP000183687">
    <property type="component" value="Unassembled WGS sequence"/>
</dbReference>
<keyword evidence="2" id="KW-0472">Membrane</keyword>
<organism evidence="3 4">
    <name type="scientific">Atopobium minutum</name>
    <dbReference type="NCBI Taxonomy" id="1381"/>
    <lineage>
        <taxon>Bacteria</taxon>
        <taxon>Bacillati</taxon>
        <taxon>Actinomycetota</taxon>
        <taxon>Coriobacteriia</taxon>
        <taxon>Coriobacteriales</taxon>
        <taxon>Atopobiaceae</taxon>
        <taxon>Atopobium</taxon>
    </lineage>
</organism>
<evidence type="ECO:0000256" key="1">
    <source>
        <dbReference type="ARBA" id="ARBA00010894"/>
    </source>
</evidence>
<dbReference type="GO" id="GO:0016020">
    <property type="term" value="C:membrane"/>
    <property type="evidence" value="ECO:0007669"/>
    <property type="project" value="InterPro"/>
</dbReference>
<evidence type="ECO:0000256" key="2">
    <source>
        <dbReference type="SAM" id="Phobius"/>
    </source>
</evidence>
<dbReference type="EMBL" id="FNSH01000001">
    <property type="protein sequence ID" value="SEB46918.1"/>
    <property type="molecule type" value="Genomic_DNA"/>
</dbReference>
<dbReference type="RefSeq" id="WP_002563497.1">
    <property type="nucleotide sequence ID" value="NZ_CALJSN010000006.1"/>
</dbReference>
<gene>
    <name evidence="3" type="ORF">SAMN04489746_0324</name>
</gene>
<evidence type="ECO:0000313" key="3">
    <source>
        <dbReference type="EMBL" id="SEB46918.1"/>
    </source>
</evidence>
<comment type="similarity">
    <text evidence="1">Belongs to the YggT family.</text>
</comment>
<dbReference type="InterPro" id="IPR003425">
    <property type="entry name" value="CCB3/YggT"/>
</dbReference>
<protein>
    <submittedName>
        <fullName evidence="3">YggT family protein</fullName>
    </submittedName>
</protein>
<dbReference type="Pfam" id="PF02325">
    <property type="entry name" value="CCB3_YggT"/>
    <property type="match status" value="1"/>
</dbReference>
<dbReference type="PANTHER" id="PTHR33219:SF14">
    <property type="entry name" value="PROTEIN COFACTOR ASSEMBLY OF COMPLEX C SUBUNIT B CCB3, CHLOROPLASTIC-RELATED"/>
    <property type="match status" value="1"/>
</dbReference>
<proteinExistence type="inferred from homology"/>
<accession>A0AB38A539</accession>